<evidence type="ECO:0000256" key="1">
    <source>
        <dbReference type="ARBA" id="ARBA00023015"/>
    </source>
</evidence>
<dbReference type="Gene3D" id="3.30.450.40">
    <property type="match status" value="2"/>
</dbReference>
<dbReference type="InterPro" id="IPR050707">
    <property type="entry name" value="HTH_MetabolicPath_Reg"/>
</dbReference>
<dbReference type="InterPro" id="IPR005471">
    <property type="entry name" value="Tscrpt_reg_IclR_N"/>
</dbReference>
<dbReference type="Proteomes" id="UP000564885">
    <property type="component" value="Unassembled WGS sequence"/>
</dbReference>
<keyword evidence="7" id="KW-1185">Reference proteome</keyword>
<dbReference type="PANTHER" id="PTHR30136:SF39">
    <property type="entry name" value="TRANSCRIPTIONAL REGULATORY PROTEIN"/>
    <property type="match status" value="1"/>
</dbReference>
<feature type="domain" description="IclR-ED" evidence="5">
    <location>
        <begin position="76"/>
        <end position="235"/>
    </location>
</feature>
<name>A0A849I614_9HYPH</name>
<dbReference type="GO" id="GO:0003677">
    <property type="term" value="F:DNA binding"/>
    <property type="evidence" value="ECO:0007669"/>
    <property type="project" value="UniProtKB-KW"/>
</dbReference>
<organism evidence="6 7">
    <name type="scientific">Enterovirga aerilata</name>
    <dbReference type="NCBI Taxonomy" id="2730920"/>
    <lineage>
        <taxon>Bacteria</taxon>
        <taxon>Pseudomonadati</taxon>
        <taxon>Pseudomonadota</taxon>
        <taxon>Alphaproteobacteria</taxon>
        <taxon>Hyphomicrobiales</taxon>
        <taxon>Methylobacteriaceae</taxon>
        <taxon>Enterovirga</taxon>
    </lineage>
</organism>
<dbReference type="RefSeq" id="WP_171220426.1">
    <property type="nucleotide sequence ID" value="NZ_JABEPP010000007.1"/>
</dbReference>
<evidence type="ECO:0000259" key="4">
    <source>
        <dbReference type="PROSITE" id="PS51077"/>
    </source>
</evidence>
<dbReference type="SUPFAM" id="SSF46785">
    <property type="entry name" value="Winged helix' DNA-binding domain"/>
    <property type="match status" value="1"/>
</dbReference>
<dbReference type="InterPro" id="IPR036388">
    <property type="entry name" value="WH-like_DNA-bd_sf"/>
</dbReference>
<dbReference type="EMBL" id="JABEPP010000007">
    <property type="protein sequence ID" value="NNM74912.1"/>
    <property type="molecule type" value="Genomic_DNA"/>
</dbReference>
<dbReference type="SMART" id="SM00346">
    <property type="entry name" value="HTH_ICLR"/>
    <property type="match status" value="1"/>
</dbReference>
<dbReference type="InterPro" id="IPR036390">
    <property type="entry name" value="WH_DNA-bd_sf"/>
</dbReference>
<dbReference type="GO" id="GO:0045892">
    <property type="term" value="P:negative regulation of DNA-templated transcription"/>
    <property type="evidence" value="ECO:0007669"/>
    <property type="project" value="TreeGrafter"/>
</dbReference>
<dbReference type="PROSITE" id="PS51077">
    <property type="entry name" value="HTH_ICLR"/>
    <property type="match status" value="1"/>
</dbReference>
<protein>
    <submittedName>
        <fullName evidence="6">IclR family transcriptional regulator</fullName>
    </submittedName>
</protein>
<proteinExistence type="predicted"/>
<keyword evidence="2" id="KW-0238">DNA-binding</keyword>
<dbReference type="PANTHER" id="PTHR30136">
    <property type="entry name" value="HELIX-TURN-HELIX TRANSCRIPTIONAL REGULATOR, ICLR FAMILY"/>
    <property type="match status" value="1"/>
</dbReference>
<feature type="domain" description="HTH iclR-type" evidence="4">
    <location>
        <begin position="14"/>
        <end position="75"/>
    </location>
</feature>
<dbReference type="PROSITE" id="PS51078">
    <property type="entry name" value="ICLR_ED"/>
    <property type="match status" value="1"/>
</dbReference>
<reference evidence="6 7" key="1">
    <citation type="submission" date="2020-04" db="EMBL/GenBank/DDBJ databases">
        <title>Enterovirga sp. isolate from soil.</title>
        <authorList>
            <person name="Chea S."/>
            <person name="Kim D.-U."/>
        </authorList>
    </citation>
    <scope>NUCLEOTIDE SEQUENCE [LARGE SCALE GENOMIC DNA]</scope>
    <source>
        <strain evidence="6 7">DB1703</strain>
    </source>
</reference>
<dbReference type="Pfam" id="PF09339">
    <property type="entry name" value="HTH_IclR"/>
    <property type="match status" value="1"/>
</dbReference>
<dbReference type="Pfam" id="PF01614">
    <property type="entry name" value="IclR_C"/>
    <property type="match status" value="1"/>
</dbReference>
<evidence type="ECO:0000256" key="3">
    <source>
        <dbReference type="ARBA" id="ARBA00023163"/>
    </source>
</evidence>
<dbReference type="GO" id="GO:0003700">
    <property type="term" value="F:DNA-binding transcription factor activity"/>
    <property type="evidence" value="ECO:0007669"/>
    <property type="project" value="TreeGrafter"/>
</dbReference>
<dbReference type="SUPFAM" id="SSF55781">
    <property type="entry name" value="GAF domain-like"/>
    <property type="match status" value="1"/>
</dbReference>
<dbReference type="InterPro" id="IPR029016">
    <property type="entry name" value="GAF-like_dom_sf"/>
</dbReference>
<keyword evidence="3" id="KW-0804">Transcription</keyword>
<dbReference type="InterPro" id="IPR014757">
    <property type="entry name" value="Tscrpt_reg_IclR_C"/>
</dbReference>
<evidence type="ECO:0000313" key="7">
    <source>
        <dbReference type="Proteomes" id="UP000564885"/>
    </source>
</evidence>
<comment type="caution">
    <text evidence="6">The sequence shown here is derived from an EMBL/GenBank/DDBJ whole genome shotgun (WGS) entry which is preliminary data.</text>
</comment>
<dbReference type="Gene3D" id="1.10.10.10">
    <property type="entry name" value="Winged helix-like DNA-binding domain superfamily/Winged helix DNA-binding domain"/>
    <property type="match status" value="1"/>
</dbReference>
<dbReference type="AlphaFoldDB" id="A0A849I614"/>
<evidence type="ECO:0000256" key="2">
    <source>
        <dbReference type="ARBA" id="ARBA00023125"/>
    </source>
</evidence>
<gene>
    <name evidence="6" type="ORF">HJG44_21350</name>
</gene>
<evidence type="ECO:0000313" key="6">
    <source>
        <dbReference type="EMBL" id="NNM74912.1"/>
    </source>
</evidence>
<accession>A0A849I614</accession>
<keyword evidence="1" id="KW-0805">Transcription regulation</keyword>
<sequence>MTEKLQPGGPPDGVAAVDRAFAILGALADDPEPSTLAELARRTGFYKSTILRLLSSVEAAGYVTRLRDGRYGLGPSAFRLGLAYERQNPLRLHVVPVLSDLVERGTESASFHVLHGPGTRLCLFRVNSRHSTLDRVEAGDILPLGRGAAGRVLVAFSPDSGPEQEPLRRAGYALSRGERDPSCAGLAAPVFGPGGDLAGALSLSGPGERFTDEAVAAMRGLLLEAAENLSRSLGADRPPRARAAR</sequence>
<evidence type="ECO:0000259" key="5">
    <source>
        <dbReference type="PROSITE" id="PS51078"/>
    </source>
</evidence>